<evidence type="ECO:0000313" key="2">
    <source>
        <dbReference type="Proteomes" id="UP001139035"/>
    </source>
</evidence>
<evidence type="ECO:0000313" key="1">
    <source>
        <dbReference type="EMBL" id="MCE7030107.1"/>
    </source>
</evidence>
<reference evidence="1" key="1">
    <citation type="submission" date="2022-01" db="EMBL/GenBank/DDBJ databases">
        <title>Jiella avicenniae sp. nov., a novel endophytic bacterium isolated from bark of Avicennia marina.</title>
        <authorList>
            <person name="Tuo L."/>
        </authorList>
    </citation>
    <scope>NUCLEOTIDE SEQUENCE</scope>
    <source>
        <strain evidence="1">CBK1P-4</strain>
    </source>
</reference>
<comment type="caution">
    <text evidence="1">The sequence shown here is derived from an EMBL/GenBank/DDBJ whole genome shotgun (WGS) entry which is preliminary data.</text>
</comment>
<accession>A0A9X1P300</accession>
<sequence>MASIFADCAAWRPVGRPPESGEKGRAAKFCTKKMQGFRLAFQFARLDFTPDFAGAAADEPRRKSRPPETRPLDFAPLTARFLCSGTLPAAIGLVT</sequence>
<dbReference type="RefSeq" id="WP_233721181.1">
    <property type="nucleotide sequence ID" value="NZ_JAJUWU010000020.1"/>
</dbReference>
<protein>
    <submittedName>
        <fullName evidence="1">Uncharacterized protein</fullName>
    </submittedName>
</protein>
<dbReference type="AlphaFoldDB" id="A0A9X1P300"/>
<proteinExistence type="predicted"/>
<keyword evidence="2" id="KW-1185">Reference proteome</keyword>
<organism evidence="1 2">
    <name type="scientific">Jiella avicenniae</name>
    <dbReference type="NCBI Taxonomy" id="2907202"/>
    <lineage>
        <taxon>Bacteria</taxon>
        <taxon>Pseudomonadati</taxon>
        <taxon>Pseudomonadota</taxon>
        <taxon>Alphaproteobacteria</taxon>
        <taxon>Hyphomicrobiales</taxon>
        <taxon>Aurantimonadaceae</taxon>
        <taxon>Jiella</taxon>
    </lineage>
</organism>
<gene>
    <name evidence="1" type="ORF">LZD57_19125</name>
</gene>
<name>A0A9X1P300_9HYPH</name>
<dbReference type="EMBL" id="JAJUWU010000020">
    <property type="protein sequence ID" value="MCE7030107.1"/>
    <property type="molecule type" value="Genomic_DNA"/>
</dbReference>
<dbReference type="Proteomes" id="UP001139035">
    <property type="component" value="Unassembled WGS sequence"/>
</dbReference>